<protein>
    <submittedName>
        <fullName evidence="1">Uncharacterized protein</fullName>
    </submittedName>
</protein>
<organism evidence="1 2">
    <name type="scientific">Asterophora parasitica</name>
    <dbReference type="NCBI Taxonomy" id="117018"/>
    <lineage>
        <taxon>Eukaryota</taxon>
        <taxon>Fungi</taxon>
        <taxon>Dikarya</taxon>
        <taxon>Basidiomycota</taxon>
        <taxon>Agaricomycotina</taxon>
        <taxon>Agaricomycetes</taxon>
        <taxon>Agaricomycetidae</taxon>
        <taxon>Agaricales</taxon>
        <taxon>Tricholomatineae</taxon>
        <taxon>Lyophyllaceae</taxon>
        <taxon>Asterophora</taxon>
    </lineage>
</organism>
<reference evidence="1" key="2">
    <citation type="submission" date="2021-10" db="EMBL/GenBank/DDBJ databases">
        <title>Phylogenomics reveals ancestral predisposition of the termite-cultivated fungus Termitomyces towards a domesticated lifestyle.</title>
        <authorList>
            <person name="Auxier B."/>
            <person name="Grum-Grzhimaylo A."/>
            <person name="Cardenas M.E."/>
            <person name="Lodge J.D."/>
            <person name="Laessoe T."/>
            <person name="Pedersen O."/>
            <person name="Smith M.E."/>
            <person name="Kuyper T.W."/>
            <person name="Franco-Molano E.A."/>
            <person name="Baroni T.J."/>
            <person name="Aanen D.K."/>
        </authorList>
    </citation>
    <scope>NUCLEOTIDE SEQUENCE</scope>
    <source>
        <strain evidence="1">AP01</strain>
        <tissue evidence="1">Mycelium</tissue>
    </source>
</reference>
<proteinExistence type="predicted"/>
<reference evidence="1" key="1">
    <citation type="submission" date="2020-07" db="EMBL/GenBank/DDBJ databases">
        <authorList>
            <person name="Nieuwenhuis M."/>
            <person name="Van De Peppel L.J.J."/>
        </authorList>
    </citation>
    <scope>NUCLEOTIDE SEQUENCE</scope>
    <source>
        <strain evidence="1">AP01</strain>
        <tissue evidence="1">Mycelium</tissue>
    </source>
</reference>
<keyword evidence="2" id="KW-1185">Reference proteome</keyword>
<evidence type="ECO:0000313" key="2">
    <source>
        <dbReference type="Proteomes" id="UP000775547"/>
    </source>
</evidence>
<dbReference type="OrthoDB" id="2746456at2759"/>
<dbReference type="EMBL" id="JABCKV010000202">
    <property type="protein sequence ID" value="KAG5642250.1"/>
    <property type="molecule type" value="Genomic_DNA"/>
</dbReference>
<sequence>MIAEDFSELLDALESDSAFHMSKPSFHRVSAIRRASTILGVAYLCNAAKHHFEAMWPVSVEHVTTLPIPFVLESIALARRCSVPGVLKRALYELARAPIGASDILDLGLPVGSPYSFGTALSEDDVVKLLHARNWLIAGG</sequence>
<dbReference type="AlphaFoldDB" id="A0A9P7G7N5"/>
<dbReference type="Proteomes" id="UP000775547">
    <property type="component" value="Unassembled WGS sequence"/>
</dbReference>
<gene>
    <name evidence="1" type="ORF">DXG03_003351</name>
</gene>
<evidence type="ECO:0000313" key="1">
    <source>
        <dbReference type="EMBL" id="KAG5642250.1"/>
    </source>
</evidence>
<name>A0A9P7G7N5_9AGAR</name>
<comment type="caution">
    <text evidence="1">The sequence shown here is derived from an EMBL/GenBank/DDBJ whole genome shotgun (WGS) entry which is preliminary data.</text>
</comment>
<accession>A0A9P7G7N5</accession>